<keyword evidence="1" id="KW-0812">Transmembrane</keyword>
<dbReference type="OrthoDB" id="204671at2157"/>
<proteinExistence type="predicted"/>
<dbReference type="EMBL" id="JNFH02000120">
    <property type="protein sequence ID" value="KDS90684.1"/>
    <property type="molecule type" value="Genomic_DNA"/>
</dbReference>
<dbReference type="AlphaFoldDB" id="A0A081ETE6"/>
<evidence type="ECO:0000256" key="1">
    <source>
        <dbReference type="SAM" id="Phobius"/>
    </source>
</evidence>
<protein>
    <submittedName>
        <fullName evidence="2">Membrane protein</fullName>
    </submittedName>
</protein>
<organism evidence="2 3">
    <name type="scientific">Halorubrum saccharovorum</name>
    <dbReference type="NCBI Taxonomy" id="2248"/>
    <lineage>
        <taxon>Archaea</taxon>
        <taxon>Methanobacteriati</taxon>
        <taxon>Methanobacteriota</taxon>
        <taxon>Stenosarchaea group</taxon>
        <taxon>Halobacteria</taxon>
        <taxon>Halobacteriales</taxon>
        <taxon>Haloferacaceae</taxon>
        <taxon>Halorubrum</taxon>
    </lineage>
</organism>
<keyword evidence="1" id="KW-1133">Transmembrane helix</keyword>
<feature type="transmembrane region" description="Helical" evidence="1">
    <location>
        <begin position="56"/>
        <end position="84"/>
    </location>
</feature>
<gene>
    <name evidence="2" type="ORF">FK85_11350</name>
</gene>
<dbReference type="Proteomes" id="UP000053331">
    <property type="component" value="Unassembled WGS sequence"/>
</dbReference>
<dbReference type="RefSeq" id="WP_050026980.1">
    <property type="nucleotide sequence ID" value="NZ_JNFH02000120.1"/>
</dbReference>
<evidence type="ECO:0000313" key="2">
    <source>
        <dbReference type="EMBL" id="KDS90684.1"/>
    </source>
</evidence>
<keyword evidence="3" id="KW-1185">Reference proteome</keyword>
<sequence length="205" mass="21997">MMLPTHVLGGMLLAAPLVRVAPELAPIGFVAGFLGGLFPDLDMYVGHRKTLHFPVYYGLFAALALLAALVAPSAATVGAALFLLGAALHSVADMYGGGLELRPWEGNSDRAVYDHYRGTWVAPRRLVRYDGAVEDLALSVGLSLPLLILLDGPLRQIVLGTLLVAAVYTVTRRYLAELAAQIAPYAPDALSPFLPDRYVDDDTKR</sequence>
<accession>A0A081ETE6</accession>
<name>A0A081ETE6_9EURY</name>
<evidence type="ECO:0000313" key="3">
    <source>
        <dbReference type="Proteomes" id="UP000053331"/>
    </source>
</evidence>
<comment type="caution">
    <text evidence="2">The sequence shown here is derived from an EMBL/GenBank/DDBJ whole genome shotgun (WGS) entry which is preliminary data.</text>
</comment>
<reference evidence="2 3" key="1">
    <citation type="journal article" date="2015" name="Genome Announc.">
        <title>Draft genome sequence of a Halorubrum H3 strain isolated from the burlinskoye salt lake (Altai Krai, Russia).</title>
        <authorList>
            <person name="Rozanov A.S."/>
            <person name="Bryanskaya A.V."/>
            <person name="Malup T.K."/>
            <person name="Kotenko A.V."/>
            <person name="Peltek S.E."/>
        </authorList>
    </citation>
    <scope>NUCLEOTIDE SEQUENCE [LARGE SCALE GENOMIC DNA]</scope>
    <source>
        <strain evidence="2 3">H3</strain>
    </source>
</reference>
<keyword evidence="1" id="KW-0472">Membrane</keyword>